<keyword evidence="6 11" id="KW-0798">TonB box</keyword>
<name>A0AA49JFN7_9BACT</name>
<evidence type="ECO:0000256" key="4">
    <source>
        <dbReference type="ARBA" id="ARBA00022692"/>
    </source>
</evidence>
<dbReference type="PANTHER" id="PTHR30069">
    <property type="entry name" value="TONB-DEPENDENT OUTER MEMBRANE RECEPTOR"/>
    <property type="match status" value="1"/>
</dbReference>
<dbReference type="InterPro" id="IPR037066">
    <property type="entry name" value="Plug_dom_sf"/>
</dbReference>
<dbReference type="InterPro" id="IPR039426">
    <property type="entry name" value="TonB-dep_rcpt-like"/>
</dbReference>
<dbReference type="NCBIfam" id="TIGR04057">
    <property type="entry name" value="SusC_RagA_signa"/>
    <property type="match status" value="1"/>
</dbReference>
<sequence length="1127" mass="124591">MKQPLQMAFHWMSRLLPYSLLLLVLSAELLHANDRQIQKDQSVYDIPITLSRSKYKLMEIIEEIENKTDFSFTYDDSKVSLFSRVQLGIRQGSLGDILIELSKLEQIKFKRIGRNIHISRKRDTETSIMEQAALQQPNLIVQGTITASTDGGSLPGVNVLVKGSSTGTVTDIDGKYSINVPNADDTLLFSSIGFTLQEVPVQGRSVIDVIMSEDIQSLSEVVVIGYGSMRKQDITNAVSVIDLDKVGQRPASNMTSLLQGQAPGVVVKQTTGTPGEELEVNVRGISSLGAGSAPLYVIDGFAVGNSVGPFLNPADIESVTVLKDAASTAIYGARGSNGVVLITTKSAKSGEVNLSFNATYGVANVPDYRRTEMMNGVEFAQFKKESFMDKIRYFEGREPSIEEVPLDYRYPEQTKYSTDWVDEILNQNASFQNYNITLGAGKGPIKSLLSVGYLNQEGAVIETGFERFNVRANLMGDINKNISVGWNIAGSFTDEQYAETAGRSAIIGQALWADPREPVYNEDGTFNSYIGGHDGIFGTSNPVQELMEMERNRDMTNLLTNGYVQFSFLKDFTFRSSINAGITNVRQKEFRPSYLAGRGFDNPPPREAYLNELDSSLVNISVDEVLSYSKNLGDHQLNAMLGFSAQEVTGKAISATGEDFPDDIVRFLGAAARVDANSFEEGWSLLAYIARLNYSFRDKYLFSATYRREGSSRFGANNKWGNFPAVSAGWRLSEEPFLQGITWLADLKLRGSWGVTGNNNIGNYTSLSTMNAANYILGNAFASGQVLGAFSNADLGWEQSNQTNIGIDLALLENKLFFTAEYYKKITNDMLLPIAIPAISGFQTTFSNIGKVENKGIELALGYRTAVNQWNFRADFNIAFNRNKVLEILGENDEIRNGGFYSVYNVSVPGRPIGMMHGFRMLGIFNTEEEIDNHATQDGAIPGVYRYEDTNGDGVISYDTEDMVEIGNPHPDFVWALTLGADYRRFDINILVTGAENYDLFRNIEATTLNMDGVFNILKSGKNRWRSADQPGNGIAPTSNTWKWERESNSRYVYDGSHAWIRNVSLGYTFAGFNNTRVFFSADNLALISNYPGNNPDVNQLGGINPGFDDETYPVPTTYSLGAKINF</sequence>
<evidence type="ECO:0000313" key="14">
    <source>
        <dbReference type="EMBL" id="WKN35784.1"/>
    </source>
</evidence>
<evidence type="ECO:0000256" key="9">
    <source>
        <dbReference type="ARBA" id="ARBA00023237"/>
    </source>
</evidence>
<keyword evidence="2 10" id="KW-0813">Transport</keyword>
<evidence type="ECO:0000256" key="6">
    <source>
        <dbReference type="ARBA" id="ARBA00023077"/>
    </source>
</evidence>
<evidence type="ECO:0000256" key="1">
    <source>
        <dbReference type="ARBA" id="ARBA00004571"/>
    </source>
</evidence>
<dbReference type="EMBL" id="CP120682">
    <property type="protein sequence ID" value="WKN35784.1"/>
    <property type="molecule type" value="Genomic_DNA"/>
</dbReference>
<accession>A0AA49JFN7</accession>
<gene>
    <name evidence="14" type="ORF">K4G66_25790</name>
</gene>
<reference evidence="14" key="1">
    <citation type="journal article" date="2023" name="Comput. Struct. Biotechnol. J.">
        <title>Discovery of a novel marine Bacteroidetes with a rich repertoire of carbohydrate-active enzymes.</title>
        <authorList>
            <person name="Chen B."/>
            <person name="Liu G."/>
            <person name="Chen Q."/>
            <person name="Wang H."/>
            <person name="Liu L."/>
            <person name="Tang K."/>
        </authorList>
    </citation>
    <scope>NUCLEOTIDE SEQUENCE</scope>
    <source>
        <strain evidence="14">TK19036</strain>
    </source>
</reference>
<keyword evidence="7 10" id="KW-0472">Membrane</keyword>
<keyword evidence="9 10" id="KW-0998">Cell outer membrane</keyword>
<dbReference type="InterPro" id="IPR036942">
    <property type="entry name" value="Beta-barrel_TonB_sf"/>
</dbReference>
<feature type="domain" description="TonB-dependent receptor-like beta-barrel" evidence="12">
    <location>
        <begin position="551"/>
        <end position="1085"/>
    </location>
</feature>
<comment type="subcellular location">
    <subcellularLocation>
        <location evidence="1 10">Cell outer membrane</location>
        <topology evidence="1 10">Multi-pass membrane protein</topology>
    </subcellularLocation>
</comment>
<keyword evidence="3 10" id="KW-1134">Transmembrane beta strand</keyword>
<dbReference type="PROSITE" id="PS52016">
    <property type="entry name" value="TONB_DEPENDENT_REC_3"/>
    <property type="match status" value="1"/>
</dbReference>
<dbReference type="InterPro" id="IPR000531">
    <property type="entry name" value="Beta-barrel_TonB"/>
</dbReference>
<evidence type="ECO:0000256" key="10">
    <source>
        <dbReference type="PROSITE-ProRule" id="PRU01360"/>
    </source>
</evidence>
<dbReference type="PANTHER" id="PTHR30069:SF29">
    <property type="entry name" value="HEMOGLOBIN AND HEMOGLOBIN-HAPTOGLOBIN-BINDING PROTEIN 1-RELATED"/>
    <property type="match status" value="1"/>
</dbReference>
<keyword evidence="5" id="KW-0732">Signal</keyword>
<dbReference type="InterPro" id="IPR023996">
    <property type="entry name" value="TonB-dep_OMP_SusC/RagA"/>
</dbReference>
<keyword evidence="8 14" id="KW-0675">Receptor</keyword>
<dbReference type="AlphaFoldDB" id="A0AA49JFN7"/>
<dbReference type="GO" id="GO:0009279">
    <property type="term" value="C:cell outer membrane"/>
    <property type="evidence" value="ECO:0007669"/>
    <property type="project" value="UniProtKB-SubCell"/>
</dbReference>
<evidence type="ECO:0000256" key="7">
    <source>
        <dbReference type="ARBA" id="ARBA00023136"/>
    </source>
</evidence>
<proteinExistence type="inferred from homology"/>
<dbReference type="Pfam" id="PF00593">
    <property type="entry name" value="TonB_dep_Rec_b-barrel"/>
    <property type="match status" value="1"/>
</dbReference>
<evidence type="ECO:0000256" key="3">
    <source>
        <dbReference type="ARBA" id="ARBA00022452"/>
    </source>
</evidence>
<dbReference type="Gene3D" id="2.40.170.20">
    <property type="entry name" value="TonB-dependent receptor, beta-barrel domain"/>
    <property type="match status" value="1"/>
</dbReference>
<dbReference type="InterPro" id="IPR012910">
    <property type="entry name" value="Plug_dom"/>
</dbReference>
<dbReference type="InterPro" id="IPR023997">
    <property type="entry name" value="TonB-dep_OMP_SusC/RagA_CS"/>
</dbReference>
<dbReference type="SUPFAM" id="SSF49464">
    <property type="entry name" value="Carboxypeptidase regulatory domain-like"/>
    <property type="match status" value="1"/>
</dbReference>
<evidence type="ECO:0000259" key="13">
    <source>
        <dbReference type="Pfam" id="PF07715"/>
    </source>
</evidence>
<evidence type="ECO:0000259" key="12">
    <source>
        <dbReference type="Pfam" id="PF00593"/>
    </source>
</evidence>
<evidence type="ECO:0000256" key="8">
    <source>
        <dbReference type="ARBA" id="ARBA00023170"/>
    </source>
</evidence>
<dbReference type="Pfam" id="PF07715">
    <property type="entry name" value="Plug"/>
    <property type="match status" value="1"/>
</dbReference>
<evidence type="ECO:0000256" key="5">
    <source>
        <dbReference type="ARBA" id="ARBA00022729"/>
    </source>
</evidence>
<dbReference type="InterPro" id="IPR008969">
    <property type="entry name" value="CarboxyPept-like_regulatory"/>
</dbReference>
<dbReference type="GO" id="GO:0015344">
    <property type="term" value="F:siderophore uptake transmembrane transporter activity"/>
    <property type="evidence" value="ECO:0007669"/>
    <property type="project" value="TreeGrafter"/>
</dbReference>
<evidence type="ECO:0000256" key="2">
    <source>
        <dbReference type="ARBA" id="ARBA00022448"/>
    </source>
</evidence>
<dbReference type="Gene3D" id="2.170.130.10">
    <property type="entry name" value="TonB-dependent receptor, plug domain"/>
    <property type="match status" value="1"/>
</dbReference>
<evidence type="ECO:0000256" key="11">
    <source>
        <dbReference type="RuleBase" id="RU003357"/>
    </source>
</evidence>
<comment type="similarity">
    <text evidence="10 11">Belongs to the TonB-dependent receptor family.</text>
</comment>
<reference evidence="14" key="2">
    <citation type="journal article" date="2024" name="Antonie Van Leeuwenhoek">
        <title>Roseihalotalea indica gen. nov., sp. nov., a halophilic Bacteroidetes from mesopelagic Southwest Indian Ocean with higher carbohydrate metabolic potential.</title>
        <authorList>
            <person name="Chen B."/>
            <person name="Zhang M."/>
            <person name="Lin D."/>
            <person name="Ye J."/>
            <person name="Tang K."/>
        </authorList>
    </citation>
    <scope>NUCLEOTIDE SEQUENCE</scope>
    <source>
        <strain evidence="14">TK19036</strain>
    </source>
</reference>
<dbReference type="Pfam" id="PF13715">
    <property type="entry name" value="CarbopepD_reg_2"/>
    <property type="match status" value="1"/>
</dbReference>
<dbReference type="Gene3D" id="2.60.40.1120">
    <property type="entry name" value="Carboxypeptidase-like, regulatory domain"/>
    <property type="match status" value="1"/>
</dbReference>
<dbReference type="SUPFAM" id="SSF56935">
    <property type="entry name" value="Porins"/>
    <property type="match status" value="1"/>
</dbReference>
<protein>
    <submittedName>
        <fullName evidence="14">TonB-dependent receptor</fullName>
    </submittedName>
</protein>
<feature type="domain" description="TonB-dependent receptor plug" evidence="13">
    <location>
        <begin position="231"/>
        <end position="339"/>
    </location>
</feature>
<dbReference type="NCBIfam" id="TIGR04056">
    <property type="entry name" value="OMP_RagA_SusC"/>
    <property type="match status" value="1"/>
</dbReference>
<keyword evidence="4 10" id="KW-0812">Transmembrane</keyword>
<organism evidence="14">
    <name type="scientific">Roseihalotalea indica</name>
    <dbReference type="NCBI Taxonomy" id="2867963"/>
    <lineage>
        <taxon>Bacteria</taxon>
        <taxon>Pseudomonadati</taxon>
        <taxon>Bacteroidota</taxon>
        <taxon>Cytophagia</taxon>
        <taxon>Cytophagales</taxon>
        <taxon>Catalimonadaceae</taxon>
        <taxon>Roseihalotalea</taxon>
    </lineage>
</organism>
<dbReference type="GO" id="GO:0044718">
    <property type="term" value="P:siderophore transmembrane transport"/>
    <property type="evidence" value="ECO:0007669"/>
    <property type="project" value="TreeGrafter"/>
</dbReference>